<keyword evidence="3" id="KW-1185">Reference proteome</keyword>
<reference evidence="4" key="1">
    <citation type="submission" date="2022-11" db="UniProtKB">
        <authorList>
            <consortium name="WormBaseParasite"/>
        </authorList>
    </citation>
    <scope>IDENTIFICATION</scope>
</reference>
<accession>A0A914CQA5</accession>
<dbReference type="InterPro" id="IPR027417">
    <property type="entry name" value="P-loop_NTPase"/>
</dbReference>
<feature type="domain" description="DNA2/NAM7 helicase helicase" evidence="2">
    <location>
        <begin position="403"/>
        <end position="491"/>
    </location>
</feature>
<dbReference type="GO" id="GO:0004386">
    <property type="term" value="F:helicase activity"/>
    <property type="evidence" value="ECO:0007669"/>
    <property type="project" value="InterPro"/>
</dbReference>
<dbReference type="Proteomes" id="UP000887540">
    <property type="component" value="Unplaced"/>
</dbReference>
<sequence>MTPELEGDEEDFLAQQFNEVLNIVKESQKEQSGESSLQNGHGVISSPNRHAAQENGVDLSRELSFSSPRLARKTGLKMQKATIIRETSPAKSRTFDPFGYGKWKKVVNEIDPIAQKPSTSAENRFNAQPIVQKSTRMTIFAERVVPPSPEKRPYSNRKLPASRIWIPPESSGKKQLPGGMKPVVPLYPYFEIPYEFKKLGKASRQIGAKEILKRILLEPEFASIRNELQKLSMNLDDMAQKLNAFTYFSLINEDLNNDDPIDRSCKMFIGQKGKGKTRMCEIQFSENFRGDDRLKKNVTVMLSNDFSYTQANVLNINYKSVVVSISEDDETDQFLSEQECDMYANVNTFVYGNQLRAIDLFLEHNLEYLAFPQPEFVEPYKQFLMRQKFEISTNQRFSTILGLNEGQIEAIQTIVRAEHGNWPFILFGPPGTGKTTTLIETVRLLVDEYFAINNRILICTPSNAAADKITRDIIKRNFLDKSSILRLMSRSADIRNYTGEIQEVVCIA</sequence>
<dbReference type="InterPro" id="IPR041677">
    <property type="entry name" value="DNA2/NAM7_AAA_11"/>
</dbReference>
<dbReference type="PANTHER" id="PTHR10887">
    <property type="entry name" value="DNA2/NAM7 HELICASE FAMILY"/>
    <property type="match status" value="1"/>
</dbReference>
<evidence type="ECO:0000256" key="1">
    <source>
        <dbReference type="SAM" id="MobiDB-lite"/>
    </source>
</evidence>
<protein>
    <submittedName>
        <fullName evidence="4">DNA2/NAM7 helicase helicase domain-containing protein</fullName>
    </submittedName>
</protein>
<dbReference type="AlphaFoldDB" id="A0A914CQA5"/>
<dbReference type="WBParaSite" id="ACRNAN_scaffold12833.g22843.t1">
    <property type="protein sequence ID" value="ACRNAN_scaffold12833.g22843.t1"/>
    <property type="gene ID" value="ACRNAN_scaffold12833.g22843"/>
</dbReference>
<feature type="region of interest" description="Disordered" evidence="1">
    <location>
        <begin position="24"/>
        <end position="58"/>
    </location>
</feature>
<dbReference type="SUPFAM" id="SSF52540">
    <property type="entry name" value="P-loop containing nucleoside triphosphate hydrolases"/>
    <property type="match status" value="1"/>
</dbReference>
<name>A0A914CQA5_9BILA</name>
<organism evidence="3 4">
    <name type="scientific">Acrobeloides nanus</name>
    <dbReference type="NCBI Taxonomy" id="290746"/>
    <lineage>
        <taxon>Eukaryota</taxon>
        <taxon>Metazoa</taxon>
        <taxon>Ecdysozoa</taxon>
        <taxon>Nematoda</taxon>
        <taxon>Chromadorea</taxon>
        <taxon>Rhabditida</taxon>
        <taxon>Tylenchina</taxon>
        <taxon>Cephalobomorpha</taxon>
        <taxon>Cephaloboidea</taxon>
        <taxon>Cephalobidae</taxon>
        <taxon>Acrobeloides</taxon>
    </lineage>
</organism>
<dbReference type="Gene3D" id="3.40.50.300">
    <property type="entry name" value="P-loop containing nucleotide triphosphate hydrolases"/>
    <property type="match status" value="1"/>
</dbReference>
<dbReference type="InterPro" id="IPR045055">
    <property type="entry name" value="DNA2/NAM7-like"/>
</dbReference>
<evidence type="ECO:0000313" key="3">
    <source>
        <dbReference type="Proteomes" id="UP000887540"/>
    </source>
</evidence>
<proteinExistence type="predicted"/>
<dbReference type="PANTHER" id="PTHR10887:SF495">
    <property type="entry name" value="HELICASE SENATAXIN ISOFORM X1-RELATED"/>
    <property type="match status" value="1"/>
</dbReference>
<evidence type="ECO:0000313" key="4">
    <source>
        <dbReference type="WBParaSite" id="ACRNAN_scaffold12833.g22843.t1"/>
    </source>
</evidence>
<evidence type="ECO:0000259" key="2">
    <source>
        <dbReference type="Pfam" id="PF13086"/>
    </source>
</evidence>
<dbReference type="Pfam" id="PF13086">
    <property type="entry name" value="AAA_11"/>
    <property type="match status" value="1"/>
</dbReference>